<dbReference type="InterPro" id="IPR007803">
    <property type="entry name" value="Asp/Arg/Pro-Hydrxlase"/>
</dbReference>
<evidence type="ECO:0000259" key="1">
    <source>
        <dbReference type="Pfam" id="PF05118"/>
    </source>
</evidence>
<dbReference type="Pfam" id="PF05118">
    <property type="entry name" value="Asp_Arg_Hydrox"/>
    <property type="match status" value="1"/>
</dbReference>
<protein>
    <recommendedName>
        <fullName evidence="1">Aspartyl/asparaginy/proline hydroxylase domain-containing protein</fullName>
    </recommendedName>
</protein>
<evidence type="ECO:0000313" key="2">
    <source>
        <dbReference type="EMBL" id="SVA85932.1"/>
    </source>
</evidence>
<proteinExistence type="predicted"/>
<accession>A0A381ZAM8</accession>
<dbReference type="AlphaFoldDB" id="A0A381ZAM8"/>
<dbReference type="SUPFAM" id="SSF51197">
    <property type="entry name" value="Clavaminate synthase-like"/>
    <property type="match status" value="1"/>
</dbReference>
<name>A0A381ZAM8_9ZZZZ</name>
<dbReference type="InterPro" id="IPR027443">
    <property type="entry name" value="IPNS-like_sf"/>
</dbReference>
<sequence>MARIDSEDHRNIVDYDRSKHFMKTTVSYWEDIDDCWSHVINCEQHLDILKECELYKNWEQLYRPKLEQTTRIAWKDNTSYSGKWVAFPDYDNFPIFMEWFDKHKEVHGWFKPEIRKLDAGKMIQPHSHDNIKEHKYLYNMSINHPEGCMFGIKPAGQVPYKDGDVYKIKVHNEHCVWNKSNTDRYHAILGYTWE</sequence>
<organism evidence="2">
    <name type="scientific">marine metagenome</name>
    <dbReference type="NCBI Taxonomy" id="408172"/>
    <lineage>
        <taxon>unclassified sequences</taxon>
        <taxon>metagenomes</taxon>
        <taxon>ecological metagenomes</taxon>
    </lineage>
</organism>
<dbReference type="Gene3D" id="2.60.120.330">
    <property type="entry name" value="B-lactam Antibiotic, Isopenicillin N Synthase, Chain"/>
    <property type="match status" value="1"/>
</dbReference>
<dbReference type="EMBL" id="UINC01020471">
    <property type="protein sequence ID" value="SVA85932.1"/>
    <property type="molecule type" value="Genomic_DNA"/>
</dbReference>
<gene>
    <name evidence="2" type="ORF">METZ01_LOCUS138786</name>
</gene>
<reference evidence="2" key="1">
    <citation type="submission" date="2018-05" db="EMBL/GenBank/DDBJ databases">
        <authorList>
            <person name="Lanie J.A."/>
            <person name="Ng W.-L."/>
            <person name="Kazmierczak K.M."/>
            <person name="Andrzejewski T.M."/>
            <person name="Davidsen T.M."/>
            <person name="Wayne K.J."/>
            <person name="Tettelin H."/>
            <person name="Glass J.I."/>
            <person name="Rusch D."/>
            <person name="Podicherti R."/>
            <person name="Tsui H.-C.T."/>
            <person name="Winkler M.E."/>
        </authorList>
    </citation>
    <scope>NUCLEOTIDE SEQUENCE</scope>
</reference>
<feature type="domain" description="Aspartyl/asparaginy/proline hydroxylase" evidence="1">
    <location>
        <begin position="57"/>
        <end position="188"/>
    </location>
</feature>